<dbReference type="Proteomes" id="UP000191905">
    <property type="component" value="Unassembled WGS sequence"/>
</dbReference>
<accession>A0A1V8RUG3</accession>
<proteinExistence type="predicted"/>
<organism evidence="1 2">
    <name type="scientific">Manganibacter manganicus</name>
    <dbReference type="NCBI Taxonomy" id="1873176"/>
    <lineage>
        <taxon>Bacteria</taxon>
        <taxon>Pseudomonadati</taxon>
        <taxon>Pseudomonadota</taxon>
        <taxon>Alphaproteobacteria</taxon>
        <taxon>Hyphomicrobiales</taxon>
        <taxon>Phyllobacteriaceae</taxon>
        <taxon>Manganibacter</taxon>
    </lineage>
</organism>
<dbReference type="AlphaFoldDB" id="A0A1V8RUG3"/>
<evidence type="ECO:0000313" key="2">
    <source>
        <dbReference type="Proteomes" id="UP000191905"/>
    </source>
</evidence>
<sequence>MRIAILGWGSLIWDDGWPKFDEQRGEWLEDGPVLPLEFSRVSETRGSALTLVIDEEHGRECKVMYAMSKRRNPDDAIADLRDREGTILKRIGFYFPNDRSRKCEAPVPATIPEWAASKGIDVVVWTGLPSNFAQKNGVRKGETFSVDAAIAHLQKLTPAGKAAAATYVWRAPAFVRTPLRERLETEPWFKQDAS</sequence>
<reference evidence="1 2" key="1">
    <citation type="journal article" date="2016" name="Int. J. Syst. Evol. Microbiol.">
        <title>Pseudaminobacter manganicus sp. nov., isolated from sludge of a manganese mine.</title>
        <authorList>
            <person name="Li J."/>
            <person name="Huang J."/>
            <person name="Liao S."/>
            <person name="Wang G."/>
        </authorList>
    </citation>
    <scope>NUCLEOTIDE SEQUENCE [LARGE SCALE GENOMIC DNA]</scope>
    <source>
        <strain evidence="1 2">JH-7</strain>
    </source>
</reference>
<dbReference type="EMBL" id="MDET01000005">
    <property type="protein sequence ID" value="OQM76822.1"/>
    <property type="molecule type" value="Genomic_DNA"/>
</dbReference>
<evidence type="ECO:0000313" key="1">
    <source>
        <dbReference type="EMBL" id="OQM76822.1"/>
    </source>
</evidence>
<protein>
    <submittedName>
        <fullName evidence="1">Uncharacterized protein</fullName>
    </submittedName>
</protein>
<gene>
    <name evidence="1" type="ORF">BFN67_12470</name>
</gene>
<name>A0A1V8RUG3_9HYPH</name>
<comment type="caution">
    <text evidence="1">The sequence shown here is derived from an EMBL/GenBank/DDBJ whole genome shotgun (WGS) entry which is preliminary data.</text>
</comment>
<dbReference type="STRING" id="1873176.BFN67_12470"/>
<keyword evidence="2" id="KW-1185">Reference proteome</keyword>